<reference evidence="5 6" key="1">
    <citation type="submission" date="2006-02" db="EMBL/GenBank/DDBJ databases">
        <authorList>
            <person name="Moran M.A."/>
            <person name="Kjelleberg S."/>
            <person name="Egan S."/>
            <person name="Saunders N."/>
            <person name="Thomas T."/>
            <person name="Ferriera S."/>
            <person name="Johnson J."/>
            <person name="Kravitz S."/>
            <person name="Halpern A."/>
            <person name="Remington K."/>
            <person name="Beeson K."/>
            <person name="Tran B."/>
            <person name="Rogers Y.-H."/>
            <person name="Friedman R."/>
            <person name="Venter J.C."/>
        </authorList>
    </citation>
    <scope>NUCLEOTIDE SEQUENCE [LARGE SCALE GENOMIC DNA]</scope>
    <source>
        <strain evidence="5 6">D2</strain>
    </source>
</reference>
<evidence type="ECO:0000256" key="3">
    <source>
        <dbReference type="ARBA" id="ARBA00022840"/>
    </source>
</evidence>
<dbReference type="OrthoDB" id="9778567at2"/>
<evidence type="ECO:0000313" key="6">
    <source>
        <dbReference type="Proteomes" id="UP000006201"/>
    </source>
</evidence>
<dbReference type="Proteomes" id="UP000006201">
    <property type="component" value="Unassembled WGS sequence"/>
</dbReference>
<evidence type="ECO:0000256" key="1">
    <source>
        <dbReference type="ARBA" id="ARBA00022741"/>
    </source>
</evidence>
<evidence type="ECO:0000259" key="4">
    <source>
        <dbReference type="SMART" id="SM00796"/>
    </source>
</evidence>
<dbReference type="GO" id="GO:0016787">
    <property type="term" value="F:hydrolase activity"/>
    <property type="evidence" value="ECO:0007669"/>
    <property type="project" value="UniProtKB-KW"/>
</dbReference>
<name>A4CAP5_9GAMM</name>
<dbReference type="InterPro" id="IPR029000">
    <property type="entry name" value="Cyclophilin-like_dom_sf"/>
</dbReference>
<keyword evidence="6" id="KW-1185">Reference proteome</keyword>
<evidence type="ECO:0000256" key="2">
    <source>
        <dbReference type="ARBA" id="ARBA00022801"/>
    </source>
</evidence>
<dbReference type="PANTHER" id="PTHR34698">
    <property type="entry name" value="5-OXOPROLINASE SUBUNIT B"/>
    <property type="match status" value="1"/>
</dbReference>
<dbReference type="AlphaFoldDB" id="A4CAP5"/>
<dbReference type="RefSeq" id="WP_009840281.1">
    <property type="nucleotide sequence ID" value="NZ_CH959301.1"/>
</dbReference>
<dbReference type="Gene3D" id="3.30.1360.40">
    <property type="match status" value="1"/>
</dbReference>
<dbReference type="eggNOG" id="COG2049">
    <property type="taxonomic scope" value="Bacteria"/>
</dbReference>
<dbReference type="Pfam" id="PF02682">
    <property type="entry name" value="CT_C_D"/>
    <property type="match status" value="1"/>
</dbReference>
<keyword evidence="3" id="KW-0067">ATP-binding</keyword>
<gene>
    <name evidence="5" type="ORF">PTD2_21597</name>
</gene>
<feature type="domain" description="Carboxyltransferase" evidence="4">
    <location>
        <begin position="3"/>
        <end position="204"/>
    </location>
</feature>
<organism evidence="5 6">
    <name type="scientific">Pseudoalteromonas tunicata D2</name>
    <dbReference type="NCBI Taxonomy" id="87626"/>
    <lineage>
        <taxon>Bacteria</taxon>
        <taxon>Pseudomonadati</taxon>
        <taxon>Pseudomonadota</taxon>
        <taxon>Gammaproteobacteria</taxon>
        <taxon>Alteromonadales</taxon>
        <taxon>Pseudoalteromonadaceae</taxon>
        <taxon>Pseudoalteromonas</taxon>
    </lineage>
</organism>
<dbReference type="GO" id="GO:0005524">
    <property type="term" value="F:ATP binding"/>
    <property type="evidence" value="ECO:0007669"/>
    <property type="project" value="UniProtKB-KW"/>
</dbReference>
<proteinExistence type="predicted"/>
<dbReference type="PANTHER" id="PTHR34698:SF2">
    <property type="entry name" value="5-OXOPROLINASE SUBUNIT B"/>
    <property type="match status" value="1"/>
</dbReference>
<keyword evidence="1" id="KW-0547">Nucleotide-binding</keyword>
<dbReference type="HOGENOM" id="CLU_020207_1_0_6"/>
<dbReference type="SUPFAM" id="SSF50891">
    <property type="entry name" value="Cyclophilin-like"/>
    <property type="match status" value="1"/>
</dbReference>
<dbReference type="EMBL" id="AAOH01000004">
    <property type="protein sequence ID" value="EAR28453.1"/>
    <property type="molecule type" value="Genomic_DNA"/>
</dbReference>
<evidence type="ECO:0000313" key="5">
    <source>
        <dbReference type="EMBL" id="EAR28453.1"/>
    </source>
</evidence>
<dbReference type="SUPFAM" id="SSF160467">
    <property type="entry name" value="PH0987 N-terminal domain-like"/>
    <property type="match status" value="1"/>
</dbReference>
<dbReference type="NCBIfam" id="TIGR00370">
    <property type="entry name" value="5-oxoprolinase subunit PxpB"/>
    <property type="match status" value="1"/>
</dbReference>
<dbReference type="InterPro" id="IPR003833">
    <property type="entry name" value="CT_C_D"/>
</dbReference>
<sequence>MSYRIEVASENALIVYLAMQPSNECSTQIHTLVSQLRQQLGDTLIDLIPSYTSLLIIYDPFLVDHFAVKKLLLQLLDHPQSLQQQSSKLIRLPVWYDAPATPDLALIAAHHQLSKVDVINLHQATHYHVFAIGFAPGFAFLGEIPPQIAMPRHATPRASVPKGAVAIADRQTAVYPSRSPGGWNLIGLCPFDLFNPKHSPVMAFEVGDSVEFYEIDEAEYHRLGGKE</sequence>
<keyword evidence="2" id="KW-0378">Hydrolase</keyword>
<dbReference type="InterPro" id="IPR010016">
    <property type="entry name" value="PxpB"/>
</dbReference>
<dbReference type="STRING" id="87626.PTD2_21597"/>
<accession>A4CAP5</accession>
<dbReference type="Gene3D" id="2.40.100.10">
    <property type="entry name" value="Cyclophilin-like"/>
    <property type="match status" value="1"/>
</dbReference>
<protein>
    <recommendedName>
        <fullName evidence="4">Carboxyltransferase domain-containing protein</fullName>
    </recommendedName>
</protein>
<dbReference type="SMART" id="SM00796">
    <property type="entry name" value="AHS1"/>
    <property type="match status" value="1"/>
</dbReference>
<comment type="caution">
    <text evidence="5">The sequence shown here is derived from an EMBL/GenBank/DDBJ whole genome shotgun (WGS) entry which is preliminary data.</text>
</comment>